<dbReference type="PANTHER" id="PTHR30435:SF19">
    <property type="entry name" value="FLAGELLAR BASAL-BODY ROD PROTEIN FLGG"/>
    <property type="match status" value="1"/>
</dbReference>
<dbReference type="InterPro" id="IPR053967">
    <property type="entry name" value="LlgE_F_G-like_D1"/>
</dbReference>
<sequence length="309" mass="35153">MRMKIIVLIILFKLSPISAQKHKSVKIHTSFGLSNRTEALLKTIKNKDKSTSSYVLNKSDVVALLDVLQKTDICIKAIVENISNKRTIAYKKFRTIDAISGIGEVNLIRSFEMGPLNATGRKLDVALLNENSFFAFMNDSGDLVFSRDGSLFINVDGFIVNRIGYYIYPKIQLVQNSLIGKLHIEEDGTFFVKDDMDEDKKIGQIKIFTFQNPEILSFEKGCNCFISSLSNKKHAESNLSLNNEKIILSGFLELSNVKILEEQVDYLELIRFYNLIYDTITRLDPSFSGVYKTHIYDPKYVDSINTDIK</sequence>
<evidence type="ECO:0000313" key="5">
    <source>
        <dbReference type="EMBL" id="EMN18280.1"/>
    </source>
</evidence>
<dbReference type="Pfam" id="PF22692">
    <property type="entry name" value="LlgE_F_G_D1"/>
    <property type="match status" value="1"/>
</dbReference>
<dbReference type="SUPFAM" id="SSF117143">
    <property type="entry name" value="Flagellar hook protein flgE"/>
    <property type="match status" value="1"/>
</dbReference>
<comment type="caution">
    <text evidence="5">The sequence shown here is derived from an EMBL/GenBank/DDBJ whole genome shotgun (WGS) entry which is preliminary data.</text>
</comment>
<dbReference type="PANTHER" id="PTHR30435">
    <property type="entry name" value="FLAGELLAR PROTEIN"/>
    <property type="match status" value="1"/>
</dbReference>
<feature type="domain" description="Flagellar hook protein FlgE/F/G-like D1" evidence="4">
    <location>
        <begin position="131"/>
        <end position="190"/>
    </location>
</feature>
<dbReference type="GO" id="GO:0009425">
    <property type="term" value="C:bacterial-type flagellum basal body"/>
    <property type="evidence" value="ECO:0007669"/>
    <property type="project" value="UniProtKB-SubCell"/>
</dbReference>
<evidence type="ECO:0000313" key="6">
    <source>
        <dbReference type="Proteomes" id="UP000012166"/>
    </source>
</evidence>
<reference evidence="5 6" key="1">
    <citation type="submission" date="2013-01" db="EMBL/GenBank/DDBJ databases">
        <authorList>
            <person name="Harkins D.M."/>
            <person name="Durkin A.S."/>
            <person name="Brinkac L.M."/>
            <person name="Haft D.H."/>
            <person name="Selengut J.D."/>
            <person name="Sanka R."/>
            <person name="DePew J."/>
            <person name="Purushe J."/>
            <person name="Hartskeerl R.A."/>
            <person name="Ahmed A."/>
            <person name="van der Linden H."/>
            <person name="Goris M.G.A."/>
            <person name="Vinetz J.M."/>
            <person name="Sutton G.G."/>
            <person name="Nierman W.C."/>
            <person name="Fouts D.E."/>
        </authorList>
    </citation>
    <scope>NUCLEOTIDE SEQUENCE [LARGE SCALE GENOMIC DNA]</scope>
    <source>
        <strain evidence="5 6">Brem 328</strain>
    </source>
</reference>
<dbReference type="InterPro" id="IPR037925">
    <property type="entry name" value="FlgE/F/G-like"/>
</dbReference>
<comment type="subcellular location">
    <subcellularLocation>
        <location evidence="1">Bacterial flagellum basal body</location>
    </subcellularLocation>
</comment>
<evidence type="ECO:0000256" key="2">
    <source>
        <dbReference type="ARBA" id="ARBA00009677"/>
    </source>
</evidence>
<comment type="similarity">
    <text evidence="2">Belongs to the flagella basal body rod proteins family.</text>
</comment>
<evidence type="ECO:0000259" key="4">
    <source>
        <dbReference type="Pfam" id="PF22692"/>
    </source>
</evidence>
<accession>A0ABC9SKT3</accession>
<dbReference type="AlphaFoldDB" id="A0ABC9SKT3"/>
<protein>
    <recommendedName>
        <fullName evidence="4">Flagellar hook protein FlgE/F/G-like D1 domain-containing protein</fullName>
    </recommendedName>
</protein>
<proteinExistence type="inferred from homology"/>
<dbReference type="RefSeq" id="WP_002722144.1">
    <property type="nucleotide sequence ID" value="NZ_AHMS02000019.1"/>
</dbReference>
<evidence type="ECO:0000256" key="1">
    <source>
        <dbReference type="ARBA" id="ARBA00004117"/>
    </source>
</evidence>
<organism evidence="5 6">
    <name type="scientific">Leptospira borgpetersenii str. Brem 328</name>
    <dbReference type="NCBI Taxonomy" id="1049780"/>
    <lineage>
        <taxon>Bacteria</taxon>
        <taxon>Pseudomonadati</taxon>
        <taxon>Spirochaetota</taxon>
        <taxon>Spirochaetia</taxon>
        <taxon>Leptospirales</taxon>
        <taxon>Leptospiraceae</taxon>
        <taxon>Leptospira</taxon>
    </lineage>
</organism>
<dbReference type="EMBL" id="AHMS02000019">
    <property type="protein sequence ID" value="EMN18280.1"/>
    <property type="molecule type" value="Genomic_DNA"/>
</dbReference>
<gene>
    <name evidence="5" type="ORF">LEP1GSC056_4242</name>
</gene>
<name>A0ABC9SKT3_LEPBO</name>
<dbReference type="Proteomes" id="UP000012166">
    <property type="component" value="Unassembled WGS sequence"/>
</dbReference>
<keyword evidence="3" id="KW-0975">Bacterial flagellum</keyword>
<evidence type="ECO:0000256" key="3">
    <source>
        <dbReference type="ARBA" id="ARBA00023143"/>
    </source>
</evidence>